<dbReference type="PROSITE" id="PS50943">
    <property type="entry name" value="HTH_CROC1"/>
    <property type="match status" value="1"/>
</dbReference>
<evidence type="ECO:0000313" key="4">
    <source>
        <dbReference type="Proteomes" id="UP001500367"/>
    </source>
</evidence>
<dbReference type="SMART" id="SM00530">
    <property type="entry name" value="HTH_XRE"/>
    <property type="match status" value="1"/>
</dbReference>
<dbReference type="Pfam" id="PF01381">
    <property type="entry name" value="HTH_3"/>
    <property type="match status" value="1"/>
</dbReference>
<evidence type="ECO:0000256" key="1">
    <source>
        <dbReference type="SAM" id="MobiDB-lite"/>
    </source>
</evidence>
<gene>
    <name evidence="3" type="ORF">GCM10022389_21110</name>
</gene>
<feature type="compositionally biased region" description="Basic and acidic residues" evidence="1">
    <location>
        <begin position="101"/>
        <end position="121"/>
    </location>
</feature>
<dbReference type="SUPFAM" id="SSF47413">
    <property type="entry name" value="lambda repressor-like DNA-binding domains"/>
    <property type="match status" value="1"/>
</dbReference>
<evidence type="ECO:0000259" key="2">
    <source>
        <dbReference type="PROSITE" id="PS50943"/>
    </source>
</evidence>
<dbReference type="EMBL" id="BAABCT010000005">
    <property type="protein sequence ID" value="GAA4075236.1"/>
    <property type="molecule type" value="Genomic_DNA"/>
</dbReference>
<protein>
    <recommendedName>
        <fullName evidence="2">HTH cro/C1-type domain-containing protein</fullName>
    </recommendedName>
</protein>
<feature type="domain" description="HTH cro/C1-type" evidence="2">
    <location>
        <begin position="31"/>
        <end position="82"/>
    </location>
</feature>
<dbReference type="InterPro" id="IPR010982">
    <property type="entry name" value="Lambda_DNA-bd_dom_sf"/>
</dbReference>
<organism evidence="3 4">
    <name type="scientific">Flavobacterium cheonanense</name>
    <dbReference type="NCBI Taxonomy" id="706183"/>
    <lineage>
        <taxon>Bacteria</taxon>
        <taxon>Pseudomonadati</taxon>
        <taxon>Bacteroidota</taxon>
        <taxon>Flavobacteriia</taxon>
        <taxon>Flavobacteriales</taxon>
        <taxon>Flavobacteriaceae</taxon>
        <taxon>Flavobacterium</taxon>
    </lineage>
</organism>
<comment type="caution">
    <text evidence="3">The sequence shown here is derived from an EMBL/GenBank/DDBJ whole genome shotgun (WGS) entry which is preliminary data.</text>
</comment>
<proteinExistence type="predicted"/>
<dbReference type="RefSeq" id="WP_344816680.1">
    <property type="nucleotide sequence ID" value="NZ_BAABCT010000005.1"/>
</dbReference>
<evidence type="ECO:0000313" key="3">
    <source>
        <dbReference type="EMBL" id="GAA4075236.1"/>
    </source>
</evidence>
<accession>A0ABP7VVA1</accession>
<dbReference type="InterPro" id="IPR001387">
    <property type="entry name" value="Cro/C1-type_HTH"/>
</dbReference>
<name>A0ABP7VVA1_9FLAO</name>
<dbReference type="Gene3D" id="1.10.260.40">
    <property type="entry name" value="lambda repressor-like DNA-binding domains"/>
    <property type="match status" value="1"/>
</dbReference>
<reference evidence="4" key="1">
    <citation type="journal article" date="2019" name="Int. J. Syst. Evol. Microbiol.">
        <title>The Global Catalogue of Microorganisms (GCM) 10K type strain sequencing project: providing services to taxonomists for standard genome sequencing and annotation.</title>
        <authorList>
            <consortium name="The Broad Institute Genomics Platform"/>
            <consortium name="The Broad Institute Genome Sequencing Center for Infectious Disease"/>
            <person name="Wu L."/>
            <person name="Ma J."/>
        </authorList>
    </citation>
    <scope>NUCLEOTIDE SEQUENCE [LARGE SCALE GENOMIC DNA]</scope>
    <source>
        <strain evidence="4">JCM 17069</strain>
    </source>
</reference>
<keyword evidence="4" id="KW-1185">Reference proteome</keyword>
<dbReference type="CDD" id="cd00093">
    <property type="entry name" value="HTH_XRE"/>
    <property type="match status" value="1"/>
</dbReference>
<dbReference type="Proteomes" id="UP001500367">
    <property type="component" value="Unassembled WGS sequence"/>
</dbReference>
<sequence>MKIKQFMMDISSNTWLAMSDGALVETIGAFVKHHRLLQNKTQQQLATEAGINRSTITQIEKGEKITLQSLLQVLRVLNLLYIMEVFKIQEQVSPLQLAKLEQNKRQRARNKDNSNDNKSDW</sequence>
<feature type="region of interest" description="Disordered" evidence="1">
    <location>
        <begin position="100"/>
        <end position="121"/>
    </location>
</feature>